<dbReference type="Pfam" id="PF04972">
    <property type="entry name" value="BON"/>
    <property type="match status" value="1"/>
</dbReference>
<sequence>MSKANIAAAALLATILSACSATPDSRATGQALDDTAITARVKTNIAKSQGFSEAATINVDTYRGVVLLAGFVDSKQQIDTAVAAASAVPGVDKVVNSLRLKSAP</sequence>
<dbReference type="PROSITE" id="PS50914">
    <property type="entry name" value="BON"/>
    <property type="match status" value="1"/>
</dbReference>
<organism evidence="3 4">
    <name type="scientific">Noviherbaspirillum album</name>
    <dbReference type="NCBI Taxonomy" id="3080276"/>
    <lineage>
        <taxon>Bacteria</taxon>
        <taxon>Pseudomonadati</taxon>
        <taxon>Pseudomonadota</taxon>
        <taxon>Betaproteobacteria</taxon>
        <taxon>Burkholderiales</taxon>
        <taxon>Oxalobacteraceae</taxon>
        <taxon>Noviherbaspirillum</taxon>
    </lineage>
</organism>
<keyword evidence="4" id="KW-1185">Reference proteome</keyword>
<dbReference type="PANTHER" id="PTHR34606">
    <property type="entry name" value="BON DOMAIN-CONTAINING PROTEIN"/>
    <property type="match status" value="1"/>
</dbReference>
<accession>A0ABU6JHN6</accession>
<evidence type="ECO:0000259" key="2">
    <source>
        <dbReference type="PROSITE" id="PS50914"/>
    </source>
</evidence>
<evidence type="ECO:0000256" key="1">
    <source>
        <dbReference type="SAM" id="SignalP"/>
    </source>
</evidence>
<dbReference type="InterPro" id="IPR014004">
    <property type="entry name" value="Transpt-assoc_nodulatn_dom_bac"/>
</dbReference>
<dbReference type="Proteomes" id="UP001352263">
    <property type="component" value="Unassembled WGS sequence"/>
</dbReference>
<reference evidence="3 4" key="1">
    <citation type="submission" date="2023-10" db="EMBL/GenBank/DDBJ databases">
        <title>Noviherbaspirillum sp. CPCC 100848 genome assembly.</title>
        <authorList>
            <person name="Li X.Y."/>
            <person name="Fang X.M."/>
        </authorList>
    </citation>
    <scope>NUCLEOTIDE SEQUENCE [LARGE SCALE GENOMIC DNA]</scope>
    <source>
        <strain evidence="3 4">CPCC 100848</strain>
    </source>
</reference>
<dbReference type="InterPro" id="IPR051686">
    <property type="entry name" value="Lipoprotein_DolP"/>
</dbReference>
<evidence type="ECO:0000313" key="3">
    <source>
        <dbReference type="EMBL" id="MEC4723161.1"/>
    </source>
</evidence>
<protein>
    <submittedName>
        <fullName evidence="3">BON domain-containing protein</fullName>
    </submittedName>
</protein>
<feature type="signal peptide" evidence="1">
    <location>
        <begin position="1"/>
        <end position="20"/>
    </location>
</feature>
<feature type="chain" id="PRO_5045451750" evidence="1">
    <location>
        <begin position="21"/>
        <end position="104"/>
    </location>
</feature>
<dbReference type="SMART" id="SM00749">
    <property type="entry name" value="BON"/>
    <property type="match status" value="1"/>
</dbReference>
<dbReference type="Gene3D" id="3.30.1340.30">
    <property type="match status" value="1"/>
</dbReference>
<proteinExistence type="predicted"/>
<dbReference type="InterPro" id="IPR007055">
    <property type="entry name" value="BON_dom"/>
</dbReference>
<dbReference type="EMBL" id="JAWIIV010000045">
    <property type="protein sequence ID" value="MEC4723161.1"/>
    <property type="molecule type" value="Genomic_DNA"/>
</dbReference>
<evidence type="ECO:0000313" key="4">
    <source>
        <dbReference type="Proteomes" id="UP001352263"/>
    </source>
</evidence>
<comment type="caution">
    <text evidence="3">The sequence shown here is derived from an EMBL/GenBank/DDBJ whole genome shotgun (WGS) entry which is preliminary data.</text>
</comment>
<feature type="domain" description="BON" evidence="2">
    <location>
        <begin position="33"/>
        <end position="102"/>
    </location>
</feature>
<name>A0ABU6JHN6_9BURK</name>
<dbReference type="PROSITE" id="PS51257">
    <property type="entry name" value="PROKAR_LIPOPROTEIN"/>
    <property type="match status" value="1"/>
</dbReference>
<gene>
    <name evidence="3" type="ORF">RY831_28795</name>
</gene>
<keyword evidence="1" id="KW-0732">Signal</keyword>
<dbReference type="PANTHER" id="PTHR34606:SF16">
    <property type="entry name" value="BON DOMAIN-CONTAINING PROTEIN"/>
    <property type="match status" value="1"/>
</dbReference>
<dbReference type="RefSeq" id="WP_326509784.1">
    <property type="nucleotide sequence ID" value="NZ_JAWIIV010000045.1"/>
</dbReference>